<keyword evidence="3" id="KW-0964">Secreted</keyword>
<dbReference type="Pfam" id="PF00700">
    <property type="entry name" value="Flagellin_C"/>
    <property type="match status" value="1"/>
</dbReference>
<protein>
    <recommendedName>
        <fullName evidence="3">Flagellin</fullName>
    </recommendedName>
</protein>
<dbReference type="InterPro" id="IPR042187">
    <property type="entry name" value="Flagellin_C_sub2"/>
</dbReference>
<dbReference type="EMBL" id="QGUB01000008">
    <property type="protein sequence ID" value="PWW44455.1"/>
    <property type="molecule type" value="Genomic_DNA"/>
</dbReference>
<keyword evidence="7" id="KW-1185">Reference proteome</keyword>
<dbReference type="GO" id="GO:0005576">
    <property type="term" value="C:extracellular region"/>
    <property type="evidence" value="ECO:0007669"/>
    <property type="project" value="UniProtKB-SubCell"/>
</dbReference>
<evidence type="ECO:0000256" key="2">
    <source>
        <dbReference type="ARBA" id="ARBA00023143"/>
    </source>
</evidence>
<evidence type="ECO:0000313" key="7">
    <source>
        <dbReference type="Proteomes" id="UP000246483"/>
    </source>
</evidence>
<dbReference type="InterPro" id="IPR046358">
    <property type="entry name" value="Flagellin_C"/>
</dbReference>
<keyword evidence="2 3" id="KW-0975">Bacterial flagellum</keyword>
<dbReference type="GO" id="GO:0005198">
    <property type="term" value="F:structural molecule activity"/>
    <property type="evidence" value="ECO:0007669"/>
    <property type="project" value="UniProtKB-UniRule"/>
</dbReference>
<dbReference type="AlphaFoldDB" id="A0A317RAV6"/>
<name>A0A317RAV6_9BURK</name>
<dbReference type="Pfam" id="PF00669">
    <property type="entry name" value="Flagellin_N"/>
    <property type="match status" value="1"/>
</dbReference>
<feature type="domain" description="Flagellin N-terminal" evidence="4">
    <location>
        <begin position="5"/>
        <end position="141"/>
    </location>
</feature>
<proteinExistence type="inferred from homology"/>
<dbReference type="SUPFAM" id="SSF64518">
    <property type="entry name" value="Phase 1 flagellin"/>
    <property type="match status" value="1"/>
</dbReference>
<comment type="subcellular location">
    <subcellularLocation>
        <location evidence="3">Secreted</location>
    </subcellularLocation>
    <subcellularLocation>
        <location evidence="3">Bacterial flagellum</location>
    </subcellularLocation>
</comment>
<dbReference type="InterPro" id="IPR001029">
    <property type="entry name" value="Flagellin_N"/>
</dbReference>
<evidence type="ECO:0000313" key="6">
    <source>
        <dbReference type="EMBL" id="PWW44455.1"/>
    </source>
</evidence>
<gene>
    <name evidence="6" type="ORF">DFR36_108132</name>
</gene>
<keyword evidence="6" id="KW-0282">Flagellum</keyword>
<reference evidence="6 7" key="1">
    <citation type="submission" date="2018-05" db="EMBL/GenBank/DDBJ databases">
        <title>Genomic Encyclopedia of Type Strains, Phase IV (KMG-IV): sequencing the most valuable type-strain genomes for metagenomic binning, comparative biology and taxonomic classification.</title>
        <authorList>
            <person name="Goeker M."/>
        </authorList>
    </citation>
    <scope>NUCLEOTIDE SEQUENCE [LARGE SCALE GENOMIC DNA]</scope>
    <source>
        <strain evidence="6 7">DSM 26006</strain>
    </source>
</reference>
<comment type="caution">
    <text evidence="6">The sequence shown here is derived from an EMBL/GenBank/DDBJ whole genome shotgun (WGS) entry which is preliminary data.</text>
</comment>
<dbReference type="RefSeq" id="WP_110012442.1">
    <property type="nucleotide sequence ID" value="NZ_QGUB01000008.1"/>
</dbReference>
<dbReference type="Gene3D" id="6.10.10.10">
    <property type="entry name" value="Flagellar export chaperone, C-terminal domain"/>
    <property type="match status" value="1"/>
</dbReference>
<accession>A0A317RAV6</accession>
<feature type="domain" description="Flagellin C-terminal" evidence="5">
    <location>
        <begin position="199"/>
        <end position="283"/>
    </location>
</feature>
<evidence type="ECO:0000259" key="4">
    <source>
        <dbReference type="Pfam" id="PF00669"/>
    </source>
</evidence>
<keyword evidence="6" id="KW-0969">Cilium</keyword>
<keyword evidence="6" id="KW-0966">Cell projection</keyword>
<dbReference type="PRINTS" id="PR00207">
    <property type="entry name" value="FLAGELLIN"/>
</dbReference>
<dbReference type="PANTHER" id="PTHR42792:SF2">
    <property type="entry name" value="FLAGELLIN"/>
    <property type="match status" value="1"/>
</dbReference>
<dbReference type="InterPro" id="IPR001492">
    <property type="entry name" value="Flagellin"/>
</dbReference>
<dbReference type="GO" id="GO:0009288">
    <property type="term" value="C:bacterial-type flagellum"/>
    <property type="evidence" value="ECO:0007669"/>
    <property type="project" value="UniProtKB-SubCell"/>
</dbReference>
<evidence type="ECO:0000259" key="5">
    <source>
        <dbReference type="Pfam" id="PF00700"/>
    </source>
</evidence>
<evidence type="ECO:0000256" key="1">
    <source>
        <dbReference type="ARBA" id="ARBA00005709"/>
    </source>
</evidence>
<organism evidence="6 7">
    <name type="scientific">Melaminivora alkalimesophila</name>
    <dbReference type="NCBI Taxonomy" id="1165852"/>
    <lineage>
        <taxon>Bacteria</taxon>
        <taxon>Pseudomonadati</taxon>
        <taxon>Pseudomonadota</taxon>
        <taxon>Betaproteobacteria</taxon>
        <taxon>Burkholderiales</taxon>
        <taxon>Comamonadaceae</taxon>
        <taxon>Melaminivora</taxon>
    </lineage>
</organism>
<comment type="similarity">
    <text evidence="1 3">Belongs to the bacterial flagellin family.</text>
</comment>
<dbReference type="PANTHER" id="PTHR42792">
    <property type="entry name" value="FLAGELLIN"/>
    <property type="match status" value="1"/>
</dbReference>
<evidence type="ECO:0000256" key="3">
    <source>
        <dbReference type="RuleBase" id="RU362073"/>
    </source>
</evidence>
<dbReference type="Proteomes" id="UP000246483">
    <property type="component" value="Unassembled WGS sequence"/>
</dbReference>
<dbReference type="OrthoDB" id="9796789at2"/>
<dbReference type="Gene3D" id="1.20.1330.10">
    <property type="entry name" value="f41 fragment of flagellin, N-terminal domain"/>
    <property type="match status" value="1"/>
</dbReference>
<comment type="function">
    <text evidence="3">Flagellin is the subunit protein which polymerizes to form the filaments of bacterial flagella.</text>
</comment>
<sequence>MAMTINTNVASLNAQRNTANNSLSLSTTMQRLSSGLRINSAKDDAAGLAIADRMNTQVRGMNVAVRNAGDAISMAQVAEGGLSAMNEMLQRMRELAVQASNAPNTTGDVAKLNKEYTELGKELSRMLSATQFNGTQILNGNADFVFQVGANSGTENQITIGSGEISLSGDTAFGAVFGAGTASALDTTGAPSANTTRIAALDDAISAVNDRRASLGALQSRFENTISYLRTASENQSAARGRIMDADFAAETSNLSRAQILQQAGTAMIAQANQLPQGVLALLR</sequence>